<evidence type="ECO:0000259" key="1">
    <source>
        <dbReference type="Pfam" id="PF03781"/>
    </source>
</evidence>
<dbReference type="RefSeq" id="WP_036188882.1">
    <property type="nucleotide sequence ID" value="NZ_JMQN01000040.1"/>
</dbReference>
<dbReference type="InterPro" id="IPR005532">
    <property type="entry name" value="SUMF_dom"/>
</dbReference>
<reference evidence="2 3" key="1">
    <citation type="submission" date="2014-04" db="EMBL/GenBank/DDBJ databases">
        <title>Marinobacterium kochiensis sp. nov., isolated from sediment sample collected from Kochi backwaters in Kerala, India.</title>
        <authorList>
            <person name="Singh A."/>
            <person name="Pinnaka A.K."/>
        </authorList>
    </citation>
    <scope>NUCLEOTIDE SEQUENCE [LARGE SCALE GENOMIC DNA]</scope>
    <source>
        <strain evidence="2 3">AK27</strain>
    </source>
</reference>
<feature type="domain" description="Sulfatase-modifying factor enzyme-like" evidence="1">
    <location>
        <begin position="61"/>
        <end position="331"/>
    </location>
</feature>
<proteinExistence type="predicted"/>
<dbReference type="SUPFAM" id="SSF56436">
    <property type="entry name" value="C-type lectin-like"/>
    <property type="match status" value="1"/>
</dbReference>
<evidence type="ECO:0000313" key="3">
    <source>
        <dbReference type="Proteomes" id="UP000028252"/>
    </source>
</evidence>
<dbReference type="GO" id="GO:0120147">
    <property type="term" value="F:formylglycine-generating oxidase activity"/>
    <property type="evidence" value="ECO:0007669"/>
    <property type="project" value="TreeGrafter"/>
</dbReference>
<keyword evidence="3" id="KW-1185">Reference proteome</keyword>
<gene>
    <name evidence="2" type="ORF">ADIMK_2588</name>
</gene>
<dbReference type="InterPro" id="IPR042095">
    <property type="entry name" value="SUMF_sf"/>
</dbReference>
<dbReference type="PANTHER" id="PTHR23150">
    <property type="entry name" value="SULFATASE MODIFYING FACTOR 1, 2"/>
    <property type="match status" value="1"/>
</dbReference>
<organism evidence="2 3">
    <name type="scientific">Marinobacterium lacunae</name>
    <dbReference type="NCBI Taxonomy" id="1232683"/>
    <lineage>
        <taxon>Bacteria</taxon>
        <taxon>Pseudomonadati</taxon>
        <taxon>Pseudomonadota</taxon>
        <taxon>Gammaproteobacteria</taxon>
        <taxon>Oceanospirillales</taxon>
        <taxon>Oceanospirillaceae</taxon>
        <taxon>Marinobacterium</taxon>
    </lineage>
</organism>
<protein>
    <submittedName>
        <fullName evidence="2">Sulfatase modifying factor 1 (C-alpha-formyglycine-generating enzyme 1)</fullName>
    </submittedName>
</protein>
<dbReference type="PANTHER" id="PTHR23150:SF19">
    <property type="entry name" value="FORMYLGLYCINE-GENERATING ENZYME"/>
    <property type="match status" value="1"/>
</dbReference>
<dbReference type="Gene3D" id="3.90.1580.10">
    <property type="entry name" value="paralog of FGE (formylglycine-generating enzyme)"/>
    <property type="match status" value="1"/>
</dbReference>
<sequence>MTKGYWTTGILAALSVATGFLISDGVMGNVSAGGSHSSDTVLSCDAVDGVPEGFGKDPHAGMKRIPAGVFTPGTHSGYPDEQPAGAVQVDAFWIDRTEVTNAQFAAFVSATGYVTEAERDGGAVVFRAPPQDKPLEYNGWWHYREGADWRHPEGPDSDLEGRKNHPVVNVTLADAKAYADWLGRTLPTESQWEWAALGGGDPELLEREPKDAAGQVTANYWQGVFPFMNTEDDGFVSRAPVGCFPANGYGLYDMIGNVWEWTVDPYRGPRQEHGLGQPEALIAGPEQDLDPRVIKGGSFLCATDFCVRYRAAARHPQDADLGVTHLGFRTVLASTEN</sequence>
<dbReference type="Pfam" id="PF03781">
    <property type="entry name" value="FGE-sulfatase"/>
    <property type="match status" value="1"/>
</dbReference>
<comment type="caution">
    <text evidence="2">The sequence shown here is derived from an EMBL/GenBank/DDBJ whole genome shotgun (WGS) entry which is preliminary data.</text>
</comment>
<dbReference type="InterPro" id="IPR016187">
    <property type="entry name" value="CTDL_fold"/>
</dbReference>
<accession>A0A081FX09</accession>
<dbReference type="OrthoDB" id="9768004at2"/>
<dbReference type="EMBL" id="JMQN01000040">
    <property type="protein sequence ID" value="KEA63064.1"/>
    <property type="molecule type" value="Genomic_DNA"/>
</dbReference>
<dbReference type="STRING" id="1232683.ADIMK_2588"/>
<dbReference type="AlphaFoldDB" id="A0A081FX09"/>
<dbReference type="Proteomes" id="UP000028252">
    <property type="component" value="Unassembled WGS sequence"/>
</dbReference>
<dbReference type="InterPro" id="IPR051043">
    <property type="entry name" value="Sulfatase_Mod_Factor_Kinase"/>
</dbReference>
<dbReference type="PATRIC" id="fig|1232683.4.peg.2539"/>
<evidence type="ECO:0000313" key="2">
    <source>
        <dbReference type="EMBL" id="KEA63064.1"/>
    </source>
</evidence>
<name>A0A081FX09_9GAMM</name>
<dbReference type="eggNOG" id="COG1262">
    <property type="taxonomic scope" value="Bacteria"/>
</dbReference>